<organism evidence="2 3">
    <name type="scientific">Anaerosporobacter mobilis DSM 15930</name>
    <dbReference type="NCBI Taxonomy" id="1120996"/>
    <lineage>
        <taxon>Bacteria</taxon>
        <taxon>Bacillati</taxon>
        <taxon>Bacillota</taxon>
        <taxon>Clostridia</taxon>
        <taxon>Lachnospirales</taxon>
        <taxon>Lachnospiraceae</taxon>
        <taxon>Anaerosporobacter</taxon>
    </lineage>
</organism>
<dbReference type="AlphaFoldDB" id="A0A1M7H4Y0"/>
<feature type="transmembrane region" description="Helical" evidence="1">
    <location>
        <begin position="50"/>
        <end position="74"/>
    </location>
</feature>
<evidence type="ECO:0000313" key="3">
    <source>
        <dbReference type="Proteomes" id="UP000184038"/>
    </source>
</evidence>
<dbReference type="STRING" id="1120996.SAMN02746066_01286"/>
<sequence length="90" mass="10772">MRHKTIIAMARSPLVMKSISVIPIAIQNKIKPNIRFMIDHSLQGIYPDTYLVIYILTYVYYVYDVTVIAQFIGFEWWNYMRNSITKTWYT</sequence>
<dbReference type="EMBL" id="FRCP01000007">
    <property type="protein sequence ID" value="SHM23396.1"/>
    <property type="molecule type" value="Genomic_DNA"/>
</dbReference>
<name>A0A1M7H4Y0_9FIRM</name>
<dbReference type="Proteomes" id="UP000184038">
    <property type="component" value="Unassembled WGS sequence"/>
</dbReference>
<gene>
    <name evidence="2" type="ORF">SAMN02746066_01286</name>
</gene>
<keyword evidence="1" id="KW-0812">Transmembrane</keyword>
<proteinExistence type="predicted"/>
<reference evidence="2 3" key="1">
    <citation type="submission" date="2016-11" db="EMBL/GenBank/DDBJ databases">
        <authorList>
            <person name="Jaros S."/>
            <person name="Januszkiewicz K."/>
            <person name="Wedrychowicz H."/>
        </authorList>
    </citation>
    <scope>NUCLEOTIDE SEQUENCE [LARGE SCALE GENOMIC DNA]</scope>
    <source>
        <strain evidence="2 3">DSM 15930</strain>
    </source>
</reference>
<protein>
    <submittedName>
        <fullName evidence="2">Uncharacterized protein</fullName>
    </submittedName>
</protein>
<evidence type="ECO:0000256" key="1">
    <source>
        <dbReference type="SAM" id="Phobius"/>
    </source>
</evidence>
<keyword evidence="3" id="KW-1185">Reference proteome</keyword>
<accession>A0A1M7H4Y0</accession>
<evidence type="ECO:0000313" key="2">
    <source>
        <dbReference type="EMBL" id="SHM23396.1"/>
    </source>
</evidence>
<keyword evidence="1" id="KW-1133">Transmembrane helix</keyword>
<keyword evidence="1" id="KW-0472">Membrane</keyword>